<name>A0AAD6ZVA5_9AGAR</name>
<dbReference type="InterPro" id="IPR013785">
    <property type="entry name" value="Aldolase_TIM"/>
</dbReference>
<comment type="caution">
    <text evidence="3">The sequence shown here is derived from an EMBL/GenBank/DDBJ whole genome shotgun (WGS) entry which is preliminary data.</text>
</comment>
<evidence type="ECO:0000256" key="1">
    <source>
        <dbReference type="ARBA" id="ARBA00010424"/>
    </source>
</evidence>
<organism evidence="3 4">
    <name type="scientific">Mycena albidolilacea</name>
    <dbReference type="NCBI Taxonomy" id="1033008"/>
    <lineage>
        <taxon>Eukaryota</taxon>
        <taxon>Fungi</taxon>
        <taxon>Dikarya</taxon>
        <taxon>Basidiomycota</taxon>
        <taxon>Agaricomycotina</taxon>
        <taxon>Agaricomycetes</taxon>
        <taxon>Agaricomycetidae</taxon>
        <taxon>Agaricales</taxon>
        <taxon>Marasmiineae</taxon>
        <taxon>Mycenaceae</taxon>
        <taxon>Mycena</taxon>
    </lineage>
</organism>
<evidence type="ECO:0008006" key="5">
    <source>
        <dbReference type="Google" id="ProtNLM"/>
    </source>
</evidence>
<dbReference type="InterPro" id="IPR036112">
    <property type="entry name" value="ComA_synth_sf"/>
</dbReference>
<dbReference type="AlphaFoldDB" id="A0AAD6ZVA5"/>
<feature type="region of interest" description="Disordered" evidence="2">
    <location>
        <begin position="1"/>
        <end position="25"/>
    </location>
</feature>
<dbReference type="Pfam" id="PF02679">
    <property type="entry name" value="ComA"/>
    <property type="match status" value="1"/>
</dbReference>
<gene>
    <name evidence="3" type="ORF">DFH08DRAFT_963111</name>
</gene>
<accession>A0AAD6ZVA5</accession>
<evidence type="ECO:0000256" key="2">
    <source>
        <dbReference type="SAM" id="MobiDB-lite"/>
    </source>
</evidence>
<dbReference type="EMBL" id="JARIHO010000025">
    <property type="protein sequence ID" value="KAJ7342348.1"/>
    <property type="molecule type" value="Genomic_DNA"/>
</dbReference>
<sequence>MPEDKDNGFGFTRHNARPPKPRTKGVTEIRGQYYSARGKRYLADVLETMGHHVDGLKFAGGSFSLFPEPALRELLDLARAHGAHVSRAAGSSMCSLNRTQRAR</sequence>
<dbReference type="Proteomes" id="UP001218218">
    <property type="component" value="Unassembled WGS sequence"/>
</dbReference>
<evidence type="ECO:0000313" key="3">
    <source>
        <dbReference type="EMBL" id="KAJ7342348.1"/>
    </source>
</evidence>
<protein>
    <recommendedName>
        <fullName evidence="5">Phosphosulfolactate synthase</fullName>
    </recommendedName>
</protein>
<reference evidence="3" key="1">
    <citation type="submission" date="2023-03" db="EMBL/GenBank/DDBJ databases">
        <title>Massive genome expansion in bonnet fungi (Mycena s.s.) driven by repeated elements and novel gene families across ecological guilds.</title>
        <authorList>
            <consortium name="Lawrence Berkeley National Laboratory"/>
            <person name="Harder C.B."/>
            <person name="Miyauchi S."/>
            <person name="Viragh M."/>
            <person name="Kuo A."/>
            <person name="Thoen E."/>
            <person name="Andreopoulos B."/>
            <person name="Lu D."/>
            <person name="Skrede I."/>
            <person name="Drula E."/>
            <person name="Henrissat B."/>
            <person name="Morin E."/>
            <person name="Kohler A."/>
            <person name="Barry K."/>
            <person name="LaButti K."/>
            <person name="Morin E."/>
            <person name="Salamov A."/>
            <person name="Lipzen A."/>
            <person name="Mereny Z."/>
            <person name="Hegedus B."/>
            <person name="Baldrian P."/>
            <person name="Stursova M."/>
            <person name="Weitz H."/>
            <person name="Taylor A."/>
            <person name="Grigoriev I.V."/>
            <person name="Nagy L.G."/>
            <person name="Martin F."/>
            <person name="Kauserud H."/>
        </authorList>
    </citation>
    <scope>NUCLEOTIDE SEQUENCE</scope>
    <source>
        <strain evidence="3">CBHHK002</strain>
    </source>
</reference>
<comment type="similarity">
    <text evidence="1">Belongs to the phosphosulfolactate synthase family.</text>
</comment>
<dbReference type="PANTHER" id="PTHR48413:SF1">
    <property type="entry name" value="PROTEIN HEAT-STRESS-ASSOCIATED 32"/>
    <property type="match status" value="1"/>
</dbReference>
<feature type="compositionally biased region" description="Basic residues" evidence="2">
    <location>
        <begin position="14"/>
        <end position="23"/>
    </location>
</feature>
<dbReference type="PANTHER" id="PTHR48413">
    <property type="match status" value="1"/>
</dbReference>
<dbReference type="SUPFAM" id="SSF102110">
    <property type="entry name" value="(2r)-phospho-3-sulfolactate synthase ComA"/>
    <property type="match status" value="1"/>
</dbReference>
<dbReference type="InterPro" id="IPR003830">
    <property type="entry name" value="ComA_synth"/>
</dbReference>
<evidence type="ECO:0000313" key="4">
    <source>
        <dbReference type="Proteomes" id="UP001218218"/>
    </source>
</evidence>
<dbReference type="Gene3D" id="3.20.20.70">
    <property type="entry name" value="Aldolase class I"/>
    <property type="match status" value="1"/>
</dbReference>
<keyword evidence="4" id="KW-1185">Reference proteome</keyword>
<proteinExistence type="inferred from homology"/>